<dbReference type="PANTHER" id="PTHR34980:SF2">
    <property type="entry name" value="INNER MEMBRANE PROTEIN YHAH-RELATED"/>
    <property type="match status" value="1"/>
</dbReference>
<keyword evidence="3" id="KW-1185">Reference proteome</keyword>
<dbReference type="RefSeq" id="WP_051601414.1">
    <property type="nucleotide sequence ID" value="NZ_AWFF01000043.1"/>
</dbReference>
<dbReference type="PATRIC" id="fig|1280946.3.peg.2171"/>
<dbReference type="STRING" id="1280946.HY29_02720"/>
<feature type="transmembrane region" description="Helical" evidence="1">
    <location>
        <begin position="15"/>
        <end position="33"/>
    </location>
</feature>
<dbReference type="eggNOG" id="COG3152">
    <property type="taxonomic scope" value="Bacteria"/>
</dbReference>
<accession>A0A062UCY0</accession>
<gene>
    <name evidence="2" type="ORF">HY29_02720</name>
</gene>
<evidence type="ECO:0008006" key="4">
    <source>
        <dbReference type="Google" id="ProtNLM"/>
    </source>
</evidence>
<dbReference type="GO" id="GO:0005886">
    <property type="term" value="C:plasma membrane"/>
    <property type="evidence" value="ECO:0007669"/>
    <property type="project" value="TreeGrafter"/>
</dbReference>
<evidence type="ECO:0000313" key="2">
    <source>
        <dbReference type="EMBL" id="KCZ54000.1"/>
    </source>
</evidence>
<keyword evidence="1" id="KW-0812">Transmembrane</keyword>
<evidence type="ECO:0000313" key="3">
    <source>
        <dbReference type="Proteomes" id="UP000027037"/>
    </source>
</evidence>
<keyword evidence="1" id="KW-0472">Membrane</keyword>
<dbReference type="Pfam" id="PF05656">
    <property type="entry name" value="DUF805"/>
    <property type="match status" value="1"/>
</dbReference>
<comment type="caution">
    <text evidence="2">The sequence shown here is derived from an EMBL/GenBank/DDBJ whole genome shotgun (WGS) entry which is preliminary data.</text>
</comment>
<dbReference type="Proteomes" id="UP000027037">
    <property type="component" value="Unassembled WGS sequence"/>
</dbReference>
<feature type="transmembrane region" description="Helical" evidence="1">
    <location>
        <begin position="69"/>
        <end position="94"/>
    </location>
</feature>
<keyword evidence="1" id="KW-1133">Transmembrane helix</keyword>
<dbReference type="OrthoDB" id="9812349at2"/>
<sequence length="170" mass="18295">MALYFSPNGRIAQSTYWQGVIVLLVISVILTVLSAYSSPFIGFLSILLFWPWIAVHVKRFHDAGKTGWLTVAMVVLAIIVSFIAGLILPPLFGVDVAGMQAEMQRDLENMAASNDPAAMMAATMEHSRRIAQASLVPNIIASALSVGVVGFVMGLFKSDPVENQYGPPTA</sequence>
<reference evidence="2 3" key="1">
    <citation type="journal article" date="2014" name="Antonie Van Leeuwenhoek">
        <title>Hyphomonas beringensis sp. nov. and Hyphomonas chukchiensis sp. nov., isolated from surface seawater of the Bering Sea and Chukchi Sea.</title>
        <authorList>
            <person name="Li C."/>
            <person name="Lai Q."/>
            <person name="Li G."/>
            <person name="Dong C."/>
            <person name="Wang J."/>
            <person name="Liao Y."/>
            <person name="Shao Z."/>
        </authorList>
    </citation>
    <scope>NUCLEOTIDE SEQUENCE [LARGE SCALE GENOMIC DNA]</scope>
    <source>
        <strain evidence="2 3">25B14_1</strain>
    </source>
</reference>
<dbReference type="PANTHER" id="PTHR34980">
    <property type="entry name" value="INNER MEMBRANE PROTEIN-RELATED-RELATED"/>
    <property type="match status" value="1"/>
</dbReference>
<feature type="transmembrane region" description="Helical" evidence="1">
    <location>
        <begin position="135"/>
        <end position="156"/>
    </location>
</feature>
<name>A0A062UCY0_9PROT</name>
<organism evidence="2 3">
    <name type="scientific">Hyphomonas beringensis</name>
    <dbReference type="NCBI Taxonomy" id="1280946"/>
    <lineage>
        <taxon>Bacteria</taxon>
        <taxon>Pseudomonadati</taxon>
        <taxon>Pseudomonadota</taxon>
        <taxon>Alphaproteobacteria</taxon>
        <taxon>Hyphomonadales</taxon>
        <taxon>Hyphomonadaceae</taxon>
        <taxon>Hyphomonas</taxon>
    </lineage>
</organism>
<dbReference type="InterPro" id="IPR008523">
    <property type="entry name" value="DUF805"/>
</dbReference>
<protein>
    <recommendedName>
        <fullName evidence="4">DUF805 domain-containing protein</fullName>
    </recommendedName>
</protein>
<dbReference type="EMBL" id="AWFF01000043">
    <property type="protein sequence ID" value="KCZ54000.1"/>
    <property type="molecule type" value="Genomic_DNA"/>
</dbReference>
<proteinExistence type="predicted"/>
<feature type="transmembrane region" description="Helical" evidence="1">
    <location>
        <begin position="40"/>
        <end position="57"/>
    </location>
</feature>
<dbReference type="AlphaFoldDB" id="A0A062UCY0"/>
<evidence type="ECO:0000256" key="1">
    <source>
        <dbReference type="SAM" id="Phobius"/>
    </source>
</evidence>